<name>A0A9Q7EUP7_9BACT</name>
<evidence type="ECO:0000256" key="1">
    <source>
        <dbReference type="ARBA" id="ARBA00023002"/>
    </source>
</evidence>
<evidence type="ECO:0000259" key="3">
    <source>
        <dbReference type="Pfam" id="PF16653"/>
    </source>
</evidence>
<keyword evidence="1" id="KW-0560">Oxidoreductase</keyword>
<dbReference type="EMBL" id="CP072943">
    <property type="protein sequence ID" value="QTX31853.1"/>
    <property type="molecule type" value="Genomic_DNA"/>
</dbReference>
<dbReference type="GO" id="GO:0005737">
    <property type="term" value="C:cytoplasm"/>
    <property type="evidence" value="ECO:0007669"/>
    <property type="project" value="TreeGrafter"/>
</dbReference>
<dbReference type="SUPFAM" id="SSF55347">
    <property type="entry name" value="Glyceraldehyde-3-phosphate dehydrogenase-like, C-terminal domain"/>
    <property type="match status" value="1"/>
</dbReference>
<reference evidence="5" key="1">
    <citation type="submission" date="2021-04" db="EMBL/GenBank/DDBJ databases">
        <title>A novel Synergistetes isolate from a pyrite-forming mixed culture.</title>
        <authorList>
            <person name="Bunk B."/>
            <person name="Sproer C."/>
            <person name="Spring S."/>
            <person name="Pester M."/>
        </authorList>
    </citation>
    <scope>NUCLEOTIDE SEQUENCE [LARGE SCALE GENOMIC DNA]</scope>
    <source>
        <strain evidence="5">J.5.4.2-T.3.5.2</strain>
    </source>
</reference>
<dbReference type="InterPro" id="IPR051168">
    <property type="entry name" value="AASS"/>
</dbReference>
<organism evidence="4 5">
    <name type="scientific">Aminithiophilus ramosus</name>
    <dbReference type="NCBI Taxonomy" id="3029084"/>
    <lineage>
        <taxon>Bacteria</taxon>
        <taxon>Thermotogati</taxon>
        <taxon>Synergistota</taxon>
        <taxon>Synergistia</taxon>
        <taxon>Synergistales</taxon>
        <taxon>Aminithiophilaceae</taxon>
        <taxon>Aminithiophilus</taxon>
    </lineage>
</organism>
<dbReference type="PANTHER" id="PTHR11133">
    <property type="entry name" value="SACCHAROPINE DEHYDROGENASE"/>
    <property type="match status" value="1"/>
</dbReference>
<dbReference type="RefSeq" id="WP_274373043.1">
    <property type="nucleotide sequence ID" value="NZ_CP072943.1"/>
</dbReference>
<gene>
    <name evidence="4" type="ORF">KAR29_11010</name>
</gene>
<dbReference type="InterPro" id="IPR036291">
    <property type="entry name" value="NAD(P)-bd_dom_sf"/>
</dbReference>
<feature type="domain" description="Saccharopine dehydrogenase NADP binding" evidence="2">
    <location>
        <begin position="5"/>
        <end position="115"/>
    </location>
</feature>
<dbReference type="Gene3D" id="3.30.360.10">
    <property type="entry name" value="Dihydrodipicolinate Reductase, domain 2"/>
    <property type="match status" value="1"/>
</dbReference>
<dbReference type="SUPFAM" id="SSF51735">
    <property type="entry name" value="NAD(P)-binding Rossmann-fold domains"/>
    <property type="match status" value="1"/>
</dbReference>
<dbReference type="InterPro" id="IPR005097">
    <property type="entry name" value="Sacchrp_dh_NADP-bd"/>
</dbReference>
<dbReference type="Pfam" id="PF03435">
    <property type="entry name" value="Sacchrp_dh_NADP"/>
    <property type="match status" value="1"/>
</dbReference>
<proteinExistence type="predicted"/>
<dbReference type="InterPro" id="IPR032095">
    <property type="entry name" value="Sacchrp_dh-like_C"/>
</dbReference>
<feature type="domain" description="Saccharopine dehydrogenase-like C-terminal" evidence="3">
    <location>
        <begin position="122"/>
        <end position="431"/>
    </location>
</feature>
<dbReference type="Proteomes" id="UP000671879">
    <property type="component" value="Chromosome"/>
</dbReference>
<dbReference type="KEGG" id="aram:KAR29_11010"/>
<keyword evidence="5" id="KW-1185">Reference proteome</keyword>
<evidence type="ECO:0000313" key="4">
    <source>
        <dbReference type="EMBL" id="QTX31853.1"/>
    </source>
</evidence>
<evidence type="ECO:0000313" key="5">
    <source>
        <dbReference type="Proteomes" id="UP000671879"/>
    </source>
</evidence>
<dbReference type="Gene3D" id="1.10.1870.10">
    <property type="entry name" value="Domain 3, Saccharopine reductase"/>
    <property type="match status" value="1"/>
</dbReference>
<accession>A0A9Q7EUP7</accession>
<dbReference type="Gene3D" id="3.40.50.720">
    <property type="entry name" value="NAD(P)-binding Rossmann-like Domain"/>
    <property type="match status" value="1"/>
</dbReference>
<protein>
    <submittedName>
        <fullName evidence="4">Saccharopine dehydrogenase NADP-binding domain-containing protein</fullName>
    </submittedName>
</protein>
<evidence type="ECO:0000259" key="2">
    <source>
        <dbReference type="Pfam" id="PF03435"/>
    </source>
</evidence>
<dbReference type="Pfam" id="PF16653">
    <property type="entry name" value="Sacchrp_dh_C"/>
    <property type="match status" value="1"/>
</dbReference>
<dbReference type="AlphaFoldDB" id="A0A9Q7EUP7"/>
<dbReference type="GO" id="GO:0019878">
    <property type="term" value="P:lysine biosynthetic process via aminoadipic acid"/>
    <property type="evidence" value="ECO:0007669"/>
    <property type="project" value="TreeGrafter"/>
</dbReference>
<dbReference type="PANTHER" id="PTHR11133:SF22">
    <property type="entry name" value="ALPHA-AMINOADIPIC SEMIALDEHYDE SYNTHASE, MITOCHONDRIAL"/>
    <property type="match status" value="1"/>
</dbReference>
<sequence>MKKALVFGAGLVARPCVQYLLANGIEVTVADLSEANLARVTEGHALSRTVVADAGTEAEALIDGVGPDVVVCLLPPRFMASVARQCLRAGVHLVHPAYLDGETEALSGEAERAGFLFLVELGLDPGIDHMSAARTIREIHGRGGQVLSFRSLCGALPSAEANTNPWGYKLSWAPASLIGASRRTARVLLDGREILWPDGKTYEKAHIEKIEGMGWYEVYANADSLPYVETYSIPEARTLYRGTIRYPGWSETICAMNVLGLFDESPLDLKGETFRRFTALRAGARPDEAVREALCRRLNLAPYATVLHRFDWLGLLDDRPIPFERGSARDVVACLFAEKLVYEQGERDLVILQDEFLATFPGRSDPIRYLSTLVDFGLPDGDTSIARTTGLPPAIAARLLVEGKIAARGVLRPVLPEIYEPVLAELESEGIVLRETSSPT</sequence>
<dbReference type="GO" id="GO:0004753">
    <property type="term" value="F:saccharopine dehydrogenase activity"/>
    <property type="evidence" value="ECO:0007669"/>
    <property type="project" value="TreeGrafter"/>
</dbReference>